<dbReference type="PANTHER" id="PTHR10903">
    <property type="entry name" value="GTPASE, IMAP FAMILY MEMBER-RELATED"/>
    <property type="match status" value="1"/>
</dbReference>
<reference evidence="6" key="2">
    <citation type="submission" date="2025-09" db="UniProtKB">
        <authorList>
            <consortium name="Ensembl"/>
        </authorList>
    </citation>
    <scope>IDENTIFICATION</scope>
</reference>
<comment type="similarity">
    <text evidence="1">Belongs to the TRAFAC class TrmE-Era-EngA-EngB-Septin-like GTPase superfamily. AIG1/Toc34/Toc159-like paraseptin GTPase family. IAN subfamily.</text>
</comment>
<keyword evidence="3" id="KW-0342">GTP-binding</keyword>
<feature type="domain" description="AIG1-type G" evidence="5">
    <location>
        <begin position="1"/>
        <end position="185"/>
    </location>
</feature>
<evidence type="ECO:0000313" key="7">
    <source>
        <dbReference type="Proteomes" id="UP000261340"/>
    </source>
</evidence>
<feature type="transmembrane region" description="Helical" evidence="4">
    <location>
        <begin position="203"/>
        <end position="223"/>
    </location>
</feature>
<keyword evidence="2" id="KW-0547">Nucleotide-binding</keyword>
<dbReference type="Pfam" id="PF04548">
    <property type="entry name" value="AIG1"/>
    <property type="match status" value="1"/>
</dbReference>
<accession>A0A3Q0R2X5</accession>
<dbReference type="InterPro" id="IPR027417">
    <property type="entry name" value="P-loop_NTPase"/>
</dbReference>
<reference evidence="6" key="1">
    <citation type="submission" date="2025-08" db="UniProtKB">
        <authorList>
            <consortium name="Ensembl"/>
        </authorList>
    </citation>
    <scope>IDENTIFICATION</scope>
</reference>
<dbReference type="OMA" id="YDRCGLI"/>
<evidence type="ECO:0000259" key="5">
    <source>
        <dbReference type="PROSITE" id="PS51720"/>
    </source>
</evidence>
<feature type="transmembrane region" description="Helical" evidence="4">
    <location>
        <begin position="235"/>
        <end position="255"/>
    </location>
</feature>
<dbReference type="Gene3D" id="3.40.50.300">
    <property type="entry name" value="P-loop containing nucleotide triphosphate hydrolases"/>
    <property type="match status" value="1"/>
</dbReference>
<dbReference type="InterPro" id="IPR045058">
    <property type="entry name" value="GIMA/IAN/Toc"/>
</dbReference>
<name>A0A3Q0R2X5_AMPCI</name>
<dbReference type="AlphaFoldDB" id="A0A3Q0R2X5"/>
<dbReference type="Proteomes" id="UP000261340">
    <property type="component" value="Unplaced"/>
</dbReference>
<dbReference type="Ensembl" id="ENSACIT00000004660.1">
    <property type="protein sequence ID" value="ENSACIP00000004516.1"/>
    <property type="gene ID" value="ENSACIG00000003579.1"/>
</dbReference>
<organism evidence="6 7">
    <name type="scientific">Amphilophus citrinellus</name>
    <name type="common">Midas cichlid</name>
    <name type="synonym">Cichlasoma citrinellum</name>
    <dbReference type="NCBI Taxonomy" id="61819"/>
    <lineage>
        <taxon>Eukaryota</taxon>
        <taxon>Metazoa</taxon>
        <taxon>Chordata</taxon>
        <taxon>Craniata</taxon>
        <taxon>Vertebrata</taxon>
        <taxon>Euteleostomi</taxon>
        <taxon>Actinopterygii</taxon>
        <taxon>Neopterygii</taxon>
        <taxon>Teleostei</taxon>
        <taxon>Neoteleostei</taxon>
        <taxon>Acanthomorphata</taxon>
        <taxon>Ovalentaria</taxon>
        <taxon>Cichlomorphae</taxon>
        <taxon>Cichliformes</taxon>
        <taxon>Cichlidae</taxon>
        <taxon>New World cichlids</taxon>
        <taxon>Cichlasomatinae</taxon>
        <taxon>Heroini</taxon>
        <taxon>Amphilophus</taxon>
    </lineage>
</organism>
<keyword evidence="4" id="KW-1133">Transmembrane helix</keyword>
<dbReference type="SUPFAM" id="SSF52540">
    <property type="entry name" value="P-loop containing nucleoside triphosphate hydrolases"/>
    <property type="match status" value="1"/>
</dbReference>
<proteinExistence type="inferred from homology"/>
<keyword evidence="4" id="KW-0472">Membrane</keyword>
<evidence type="ECO:0000256" key="2">
    <source>
        <dbReference type="ARBA" id="ARBA00022741"/>
    </source>
</evidence>
<dbReference type="PROSITE" id="PS51720">
    <property type="entry name" value="G_AIG1"/>
    <property type="match status" value="1"/>
</dbReference>
<dbReference type="PANTHER" id="PTHR10903:SF184">
    <property type="entry name" value="GTP-BINDING PROTEIN A"/>
    <property type="match status" value="1"/>
</dbReference>
<evidence type="ECO:0000256" key="1">
    <source>
        <dbReference type="ARBA" id="ARBA00008535"/>
    </source>
</evidence>
<keyword evidence="4" id="KW-0812">Transmembrane</keyword>
<sequence>MTGVGKSILGGIILEDKEIFTSEDPSEDGTEACFKGSKTINGQLVVVIDTPGLSKQGPNQELVVKEIKRSIKLAEPGPHSFLFVEKFQKITRDKIEALQVFQDTFGKEVMARTVVVFTTDEEVNKDEVKKRIASLTEQPDQACFAFNIDDMGQQKSRVKELLEKITEMKKKQKSIYTPKMLQEAEKTLKHQQKKPRTEEQWSFFYDRFGLYGTIVGSVAGYFICGGKLTPSTGAALGAVAGMILFMGIAFLVVLAKIKLQTCCK</sequence>
<keyword evidence="7" id="KW-1185">Reference proteome</keyword>
<evidence type="ECO:0000256" key="3">
    <source>
        <dbReference type="ARBA" id="ARBA00023134"/>
    </source>
</evidence>
<evidence type="ECO:0000256" key="4">
    <source>
        <dbReference type="SAM" id="Phobius"/>
    </source>
</evidence>
<evidence type="ECO:0000313" key="6">
    <source>
        <dbReference type="Ensembl" id="ENSACIP00000004516.1"/>
    </source>
</evidence>
<protein>
    <recommendedName>
        <fullName evidence="5">AIG1-type G domain-containing protein</fullName>
    </recommendedName>
</protein>
<dbReference type="InterPro" id="IPR006703">
    <property type="entry name" value="G_AIG1"/>
</dbReference>
<dbReference type="STRING" id="61819.ENSACIP00000004516"/>
<dbReference type="GO" id="GO:0005525">
    <property type="term" value="F:GTP binding"/>
    <property type="evidence" value="ECO:0007669"/>
    <property type="project" value="UniProtKB-KW"/>
</dbReference>
<dbReference type="GeneTree" id="ENSGT01120000271858"/>